<evidence type="ECO:0008006" key="4">
    <source>
        <dbReference type="Google" id="ProtNLM"/>
    </source>
</evidence>
<dbReference type="RefSeq" id="WP_166385918.1">
    <property type="nucleotide sequence ID" value="NZ_BAAATT010000016.1"/>
</dbReference>
<accession>A0A8J3LG02</accession>
<gene>
    <name evidence="2" type="ORF">Cme02nite_64660</name>
</gene>
<keyword evidence="3" id="KW-1185">Reference proteome</keyword>
<name>A0A8J3LG02_9ACTN</name>
<evidence type="ECO:0000256" key="1">
    <source>
        <dbReference type="SAM" id="MobiDB-lite"/>
    </source>
</evidence>
<protein>
    <recommendedName>
        <fullName evidence="4">DUF2188 domain-containing protein</fullName>
    </recommendedName>
</protein>
<feature type="region of interest" description="Disordered" evidence="1">
    <location>
        <begin position="34"/>
        <end position="73"/>
    </location>
</feature>
<comment type="caution">
    <text evidence="2">The sequence shown here is derived from an EMBL/GenBank/DDBJ whole genome shotgun (WGS) entry which is preliminary data.</text>
</comment>
<evidence type="ECO:0000313" key="3">
    <source>
        <dbReference type="Proteomes" id="UP000660339"/>
    </source>
</evidence>
<dbReference type="Proteomes" id="UP000660339">
    <property type="component" value="Unassembled WGS sequence"/>
</dbReference>
<sequence length="73" mass="8384">MERTVYRVEAAGEQWELREGDKVVASDARKEDLVHRARQTARDNKPSQLMIHDSQGRIEDESTYQDDPFPPAG</sequence>
<feature type="compositionally biased region" description="Basic and acidic residues" evidence="1">
    <location>
        <begin position="34"/>
        <end position="45"/>
    </location>
</feature>
<proteinExistence type="predicted"/>
<dbReference type="Pfam" id="PF09954">
    <property type="entry name" value="DUF2188"/>
    <property type="match status" value="1"/>
</dbReference>
<dbReference type="EMBL" id="BONJ01000037">
    <property type="protein sequence ID" value="GIG18134.1"/>
    <property type="molecule type" value="Genomic_DNA"/>
</dbReference>
<evidence type="ECO:0000313" key="2">
    <source>
        <dbReference type="EMBL" id="GIG18134.1"/>
    </source>
</evidence>
<dbReference type="InterPro" id="IPR018691">
    <property type="entry name" value="DUF2188"/>
</dbReference>
<organism evidence="2 3">
    <name type="scientific">Catellatospora methionotrophica</name>
    <dbReference type="NCBI Taxonomy" id="121620"/>
    <lineage>
        <taxon>Bacteria</taxon>
        <taxon>Bacillati</taxon>
        <taxon>Actinomycetota</taxon>
        <taxon>Actinomycetes</taxon>
        <taxon>Micromonosporales</taxon>
        <taxon>Micromonosporaceae</taxon>
        <taxon>Catellatospora</taxon>
    </lineage>
</organism>
<reference evidence="2" key="1">
    <citation type="submission" date="2021-01" db="EMBL/GenBank/DDBJ databases">
        <title>Whole genome shotgun sequence of Catellatospora methionotrophica NBRC 14553.</title>
        <authorList>
            <person name="Komaki H."/>
            <person name="Tamura T."/>
        </authorList>
    </citation>
    <scope>NUCLEOTIDE SEQUENCE</scope>
    <source>
        <strain evidence="2">NBRC 14553</strain>
    </source>
</reference>
<dbReference type="AlphaFoldDB" id="A0A8J3LG02"/>